<dbReference type="AlphaFoldDB" id="A0A0L8I6G2"/>
<protein>
    <submittedName>
        <fullName evidence="1">Uncharacterized protein</fullName>
    </submittedName>
</protein>
<evidence type="ECO:0000313" key="1">
    <source>
        <dbReference type="EMBL" id="KOF97052.1"/>
    </source>
</evidence>
<dbReference type="PANTHER" id="PTHR45913:SF22">
    <property type="entry name" value="SCAN BOX DOMAIN-CONTAINING PROTEIN"/>
    <property type="match status" value="1"/>
</dbReference>
<feature type="non-terminal residue" evidence="1">
    <location>
        <position position="1"/>
    </location>
</feature>
<gene>
    <name evidence="1" type="ORF">OCBIM_22031923mg</name>
</gene>
<sequence length="95" mass="11259">KKDLVAHFEDEAQNKRVAYLADIFDQLNKLNLKFQGREAHILLFQDNLRAFVSKLQNWHRKTNLGNIAMIKKLYGMMDGSRVQLDQFRKDEITEH</sequence>
<dbReference type="EMBL" id="KQ416413">
    <property type="protein sequence ID" value="KOF97052.1"/>
    <property type="molecule type" value="Genomic_DNA"/>
</dbReference>
<proteinExistence type="predicted"/>
<accession>A0A0L8I6G2</accession>
<organism evidence="1">
    <name type="scientific">Octopus bimaculoides</name>
    <name type="common">California two-spotted octopus</name>
    <dbReference type="NCBI Taxonomy" id="37653"/>
    <lineage>
        <taxon>Eukaryota</taxon>
        <taxon>Metazoa</taxon>
        <taxon>Spiralia</taxon>
        <taxon>Lophotrochozoa</taxon>
        <taxon>Mollusca</taxon>
        <taxon>Cephalopoda</taxon>
        <taxon>Coleoidea</taxon>
        <taxon>Octopodiformes</taxon>
        <taxon>Octopoda</taxon>
        <taxon>Incirrata</taxon>
        <taxon>Octopodidae</taxon>
        <taxon>Octopus</taxon>
    </lineage>
</organism>
<name>A0A0L8I6G2_OCTBM</name>
<feature type="non-terminal residue" evidence="1">
    <location>
        <position position="95"/>
    </location>
</feature>
<dbReference type="PANTHER" id="PTHR45913">
    <property type="entry name" value="EPM2A-INTERACTING PROTEIN 1"/>
    <property type="match status" value="1"/>
</dbReference>
<reference evidence="1" key="1">
    <citation type="submission" date="2015-07" db="EMBL/GenBank/DDBJ databases">
        <title>MeaNS - Measles Nucleotide Surveillance Program.</title>
        <authorList>
            <person name="Tran T."/>
            <person name="Druce J."/>
        </authorList>
    </citation>
    <scope>NUCLEOTIDE SEQUENCE</scope>
    <source>
        <strain evidence="1">UCB-OBI-ISO-001</strain>
        <tissue evidence="1">Gonad</tissue>
    </source>
</reference>